<dbReference type="EnsemblMetazoa" id="RPRC000187-RA">
    <property type="protein sequence ID" value="RPRC000187-PA"/>
    <property type="gene ID" value="RPRC000187"/>
</dbReference>
<name>T1H850_RHOPR</name>
<sequence>MVQVERFVDRKLDKVENILKKKERKAKTWYHKKVLGDEDYFVFQEIHVFMAAFMAGMALGVTSGRIL</sequence>
<keyword evidence="2" id="KW-1185">Reference proteome</keyword>
<reference evidence="1" key="1">
    <citation type="submission" date="2015-05" db="UniProtKB">
        <authorList>
            <consortium name="EnsemblMetazoa"/>
        </authorList>
    </citation>
    <scope>IDENTIFICATION</scope>
</reference>
<dbReference type="STRING" id="13249.T1H850"/>
<dbReference type="InParanoid" id="T1H850"/>
<dbReference type="Proteomes" id="UP000015103">
    <property type="component" value="Unassembled WGS sequence"/>
</dbReference>
<protein>
    <submittedName>
        <fullName evidence="1">Uncharacterized protein</fullName>
    </submittedName>
</protein>
<dbReference type="eggNOG" id="KOG4099">
    <property type="taxonomic scope" value="Eukaryota"/>
</dbReference>
<accession>T1H850</accession>
<dbReference type="HOGENOM" id="CLU_2815618_0_0_1"/>
<evidence type="ECO:0000313" key="1">
    <source>
        <dbReference type="EnsemblMetazoa" id="RPRC000187-PA"/>
    </source>
</evidence>
<organism evidence="1 2">
    <name type="scientific">Rhodnius prolixus</name>
    <name type="common">Triatomid bug</name>
    <dbReference type="NCBI Taxonomy" id="13249"/>
    <lineage>
        <taxon>Eukaryota</taxon>
        <taxon>Metazoa</taxon>
        <taxon>Ecdysozoa</taxon>
        <taxon>Arthropoda</taxon>
        <taxon>Hexapoda</taxon>
        <taxon>Insecta</taxon>
        <taxon>Pterygota</taxon>
        <taxon>Neoptera</taxon>
        <taxon>Paraneoptera</taxon>
        <taxon>Hemiptera</taxon>
        <taxon>Heteroptera</taxon>
        <taxon>Panheteroptera</taxon>
        <taxon>Cimicomorpha</taxon>
        <taxon>Reduviidae</taxon>
        <taxon>Triatominae</taxon>
        <taxon>Rhodnius</taxon>
    </lineage>
</organism>
<evidence type="ECO:0000313" key="2">
    <source>
        <dbReference type="Proteomes" id="UP000015103"/>
    </source>
</evidence>
<proteinExistence type="predicted"/>
<dbReference type="EMBL" id="ACPB03007771">
    <property type="status" value="NOT_ANNOTATED_CDS"/>
    <property type="molecule type" value="Genomic_DNA"/>
</dbReference>
<dbReference type="VEuPathDB" id="VectorBase:RPRC000187"/>
<dbReference type="AlphaFoldDB" id="T1H850"/>